<gene>
    <name evidence="1" type="ordered locus">MXAN_6158</name>
</gene>
<evidence type="ECO:0000313" key="2">
    <source>
        <dbReference type="Proteomes" id="UP000002402"/>
    </source>
</evidence>
<name>Q1CZ84_MYXXD</name>
<keyword evidence="2" id="KW-1185">Reference proteome</keyword>
<protein>
    <recommendedName>
        <fullName evidence="3">ABM domain-containing protein</fullName>
    </recommendedName>
</protein>
<dbReference type="EnsemblBacteria" id="ABF88153">
    <property type="protein sequence ID" value="ABF88153"/>
    <property type="gene ID" value="MXAN_6158"/>
</dbReference>
<organism evidence="1 2">
    <name type="scientific">Myxococcus xanthus (strain DK1622)</name>
    <dbReference type="NCBI Taxonomy" id="246197"/>
    <lineage>
        <taxon>Bacteria</taxon>
        <taxon>Pseudomonadati</taxon>
        <taxon>Myxococcota</taxon>
        <taxon>Myxococcia</taxon>
        <taxon>Myxococcales</taxon>
        <taxon>Cystobacterineae</taxon>
        <taxon>Myxococcaceae</taxon>
        <taxon>Myxococcus</taxon>
    </lineage>
</organism>
<reference evidence="1 2" key="1">
    <citation type="journal article" date="2006" name="Proc. Natl. Acad. Sci. U.S.A.">
        <title>Evolution of sensory complexity recorded in a myxobacterial genome.</title>
        <authorList>
            <person name="Goldman B.S."/>
            <person name="Nierman W.C."/>
            <person name="Kaiser D."/>
            <person name="Slater S.C."/>
            <person name="Durkin A.S."/>
            <person name="Eisen J.A."/>
            <person name="Ronning C.M."/>
            <person name="Barbazuk W.B."/>
            <person name="Blanchard M."/>
            <person name="Field C."/>
            <person name="Halling C."/>
            <person name="Hinkle G."/>
            <person name="Iartchuk O."/>
            <person name="Kim H.S."/>
            <person name="Mackenzie C."/>
            <person name="Madupu R."/>
            <person name="Miller N."/>
            <person name="Shvartsbeyn A."/>
            <person name="Sullivan S.A."/>
            <person name="Vaudin M."/>
            <person name="Wiegand R."/>
            <person name="Kaplan H.B."/>
        </authorList>
    </citation>
    <scope>NUCLEOTIDE SEQUENCE [LARGE SCALE GENOMIC DNA]</scope>
    <source>
        <strain evidence="2">DK1622</strain>
    </source>
</reference>
<sequence>MFFHVTQTSRRRKPMVYLQITLQISPANRPAAADVYKRYKAPFLEKVVGAKSKELLVRDEDVQVLHGFDTAQQANAYLKSDLFTADVVSALKPLLDAAPEVRIYQAA</sequence>
<dbReference type="HOGENOM" id="CLU_2219752_0_0_7"/>
<dbReference type="AlphaFoldDB" id="Q1CZ84"/>
<proteinExistence type="predicted"/>
<evidence type="ECO:0000313" key="1">
    <source>
        <dbReference type="EMBL" id="ABF88153.1"/>
    </source>
</evidence>
<dbReference type="STRING" id="246197.MXAN_6158"/>
<evidence type="ECO:0008006" key="3">
    <source>
        <dbReference type="Google" id="ProtNLM"/>
    </source>
</evidence>
<dbReference type="KEGG" id="mxa:MXAN_6158"/>
<dbReference type="Proteomes" id="UP000002402">
    <property type="component" value="Chromosome"/>
</dbReference>
<dbReference type="EMBL" id="CP000113">
    <property type="protein sequence ID" value="ABF88153.1"/>
    <property type="molecule type" value="Genomic_DNA"/>
</dbReference>
<dbReference type="eggNOG" id="ENOG5032SU1">
    <property type="taxonomic scope" value="Bacteria"/>
</dbReference>
<accession>Q1CZ84</accession>
<dbReference type="OrthoDB" id="1163038at2"/>